<feature type="domain" description="RNA polymerase sigma factor 70 region 4 type 2" evidence="1">
    <location>
        <begin position="89"/>
        <end position="132"/>
    </location>
</feature>
<dbReference type="GO" id="GO:0003677">
    <property type="term" value="F:DNA binding"/>
    <property type="evidence" value="ECO:0007669"/>
    <property type="project" value="InterPro"/>
</dbReference>
<dbReference type="GO" id="GO:0016987">
    <property type="term" value="F:sigma factor activity"/>
    <property type="evidence" value="ECO:0007669"/>
    <property type="project" value="InterPro"/>
</dbReference>
<accession>A0A1G1KW07</accession>
<dbReference type="Pfam" id="PF08281">
    <property type="entry name" value="Sigma70_r4_2"/>
    <property type="match status" value="1"/>
</dbReference>
<dbReference type="Gene3D" id="1.10.10.10">
    <property type="entry name" value="Winged helix-like DNA-binding domain superfamily/Winged helix DNA-binding domain"/>
    <property type="match status" value="2"/>
</dbReference>
<dbReference type="AlphaFoldDB" id="A0A1G1KW07"/>
<gene>
    <name evidence="2" type="ORF">A3G33_08295</name>
</gene>
<dbReference type="InterPro" id="IPR036388">
    <property type="entry name" value="WH-like_DNA-bd_sf"/>
</dbReference>
<protein>
    <recommendedName>
        <fullName evidence="1">RNA polymerase sigma factor 70 region 4 type 2 domain-containing protein</fullName>
    </recommendedName>
</protein>
<proteinExistence type="predicted"/>
<comment type="caution">
    <text evidence="2">The sequence shown here is derived from an EMBL/GenBank/DDBJ whole genome shotgun (WGS) entry which is preliminary data.</text>
</comment>
<evidence type="ECO:0000259" key="1">
    <source>
        <dbReference type="Pfam" id="PF08281"/>
    </source>
</evidence>
<evidence type="ECO:0000313" key="2">
    <source>
        <dbReference type="EMBL" id="OGW97164.1"/>
    </source>
</evidence>
<sequence>MAKHKENEIKKNKTEVHPKYLRCKTRVRIVDFMRVEDTLGNCPLAPFDLEVKDKIACAASPSEELIQEEEAQARAQEVRNILANLIDKAQLTSNQKACYDMVYIEELTDPEIAGRLGIDKRNVRRLKQAIFKALKRVYEKQCLKDIAATYKLKDKQRLVISLYCDEQLCLREIANRLNMQVSSIESMLCRLRKKIF</sequence>
<dbReference type="EMBL" id="MHFR01000043">
    <property type="protein sequence ID" value="OGW97164.1"/>
    <property type="molecule type" value="Genomic_DNA"/>
</dbReference>
<dbReference type="InterPro" id="IPR013324">
    <property type="entry name" value="RNA_pol_sigma_r3/r4-like"/>
</dbReference>
<dbReference type="SUPFAM" id="SSF88659">
    <property type="entry name" value="Sigma3 and sigma4 domains of RNA polymerase sigma factors"/>
    <property type="match status" value="2"/>
</dbReference>
<evidence type="ECO:0000313" key="3">
    <source>
        <dbReference type="Proteomes" id="UP000178187"/>
    </source>
</evidence>
<name>A0A1G1KW07_9BACT</name>
<dbReference type="InterPro" id="IPR013249">
    <property type="entry name" value="RNA_pol_sigma70_r4_t2"/>
</dbReference>
<dbReference type="GO" id="GO:0006352">
    <property type="term" value="P:DNA-templated transcription initiation"/>
    <property type="evidence" value="ECO:0007669"/>
    <property type="project" value="InterPro"/>
</dbReference>
<dbReference type="Proteomes" id="UP000178187">
    <property type="component" value="Unassembled WGS sequence"/>
</dbReference>
<reference evidence="2 3" key="1">
    <citation type="journal article" date="2016" name="Nat. Commun.">
        <title>Thousands of microbial genomes shed light on interconnected biogeochemical processes in an aquifer system.</title>
        <authorList>
            <person name="Anantharaman K."/>
            <person name="Brown C.T."/>
            <person name="Hug L.A."/>
            <person name="Sharon I."/>
            <person name="Castelle C.J."/>
            <person name="Probst A.J."/>
            <person name="Thomas B.C."/>
            <person name="Singh A."/>
            <person name="Wilkins M.J."/>
            <person name="Karaoz U."/>
            <person name="Brodie E.L."/>
            <person name="Williams K.H."/>
            <person name="Hubbard S.S."/>
            <person name="Banfield J.F."/>
        </authorList>
    </citation>
    <scope>NUCLEOTIDE SEQUENCE [LARGE SCALE GENOMIC DNA]</scope>
</reference>
<organism evidence="2 3">
    <name type="scientific">Candidatus Danuiimicrobium aquiferis</name>
    <dbReference type="NCBI Taxonomy" id="1801832"/>
    <lineage>
        <taxon>Bacteria</taxon>
        <taxon>Pseudomonadati</taxon>
        <taxon>Candidatus Omnitrophota</taxon>
        <taxon>Candidatus Danuiimicrobium</taxon>
    </lineage>
</organism>